<keyword evidence="6" id="KW-0969">Cilium</keyword>
<gene>
    <name evidence="6" type="ORF">ACJDUG_07230</name>
</gene>
<keyword evidence="6" id="KW-0282">Flagellum</keyword>
<dbReference type="InterPro" id="IPR020013">
    <property type="entry name" value="Flagellar_FlgE/F/G"/>
</dbReference>
<accession>A0ABW8T2K4</accession>
<dbReference type="InterPro" id="IPR037925">
    <property type="entry name" value="FlgE/F/G-like"/>
</dbReference>
<feature type="domain" description="Flagellar hook protein FlgE/F/G-like D1" evidence="5">
    <location>
        <begin position="90"/>
        <end position="163"/>
    </location>
</feature>
<dbReference type="RefSeq" id="WP_406769226.1">
    <property type="nucleotide sequence ID" value="NZ_JBJHZZ010000003.1"/>
</dbReference>
<evidence type="ECO:0000259" key="3">
    <source>
        <dbReference type="Pfam" id="PF00460"/>
    </source>
</evidence>
<protein>
    <submittedName>
        <fullName evidence="6">Flagellar hook-basal body complex protein</fullName>
    </submittedName>
</protein>
<comment type="subcellular location">
    <subcellularLocation>
        <location evidence="2">Bacterial flagellum basal body</location>
    </subcellularLocation>
</comment>
<comment type="caution">
    <text evidence="6">The sequence shown here is derived from an EMBL/GenBank/DDBJ whole genome shotgun (WGS) entry which is preliminary data.</text>
</comment>
<evidence type="ECO:0000256" key="1">
    <source>
        <dbReference type="ARBA" id="ARBA00009677"/>
    </source>
</evidence>
<comment type="similarity">
    <text evidence="1 2">Belongs to the flagella basal body rod proteins family.</text>
</comment>
<keyword evidence="7" id="KW-1185">Reference proteome</keyword>
<evidence type="ECO:0000256" key="2">
    <source>
        <dbReference type="RuleBase" id="RU362116"/>
    </source>
</evidence>
<evidence type="ECO:0000313" key="7">
    <source>
        <dbReference type="Proteomes" id="UP001623591"/>
    </source>
</evidence>
<dbReference type="PANTHER" id="PTHR30435:SF19">
    <property type="entry name" value="FLAGELLAR BASAL-BODY ROD PROTEIN FLGG"/>
    <property type="match status" value="1"/>
</dbReference>
<dbReference type="SUPFAM" id="SSF117143">
    <property type="entry name" value="Flagellar hook protein flgE"/>
    <property type="match status" value="1"/>
</dbReference>
<dbReference type="PANTHER" id="PTHR30435">
    <property type="entry name" value="FLAGELLAR PROTEIN"/>
    <property type="match status" value="1"/>
</dbReference>
<dbReference type="Pfam" id="PF22692">
    <property type="entry name" value="LlgE_F_G_D1"/>
    <property type="match status" value="1"/>
</dbReference>
<organism evidence="6 7">
    <name type="scientific">Candidatus Clostridium stratigraminis</name>
    <dbReference type="NCBI Taxonomy" id="3381661"/>
    <lineage>
        <taxon>Bacteria</taxon>
        <taxon>Bacillati</taxon>
        <taxon>Bacillota</taxon>
        <taxon>Clostridia</taxon>
        <taxon>Eubacteriales</taxon>
        <taxon>Clostridiaceae</taxon>
        <taxon>Clostridium</taxon>
    </lineage>
</organism>
<dbReference type="Pfam" id="PF00460">
    <property type="entry name" value="Flg_bb_rod"/>
    <property type="match status" value="1"/>
</dbReference>
<evidence type="ECO:0000259" key="4">
    <source>
        <dbReference type="Pfam" id="PF06429"/>
    </source>
</evidence>
<dbReference type="NCBIfam" id="TIGR03506">
    <property type="entry name" value="FlgEFG_subfam"/>
    <property type="match status" value="2"/>
</dbReference>
<feature type="domain" description="Flagellar basal body rod protein N-terminal" evidence="3">
    <location>
        <begin position="7"/>
        <end position="35"/>
    </location>
</feature>
<dbReference type="InterPro" id="IPR001444">
    <property type="entry name" value="Flag_bb_rod_N"/>
</dbReference>
<dbReference type="InterPro" id="IPR010930">
    <property type="entry name" value="Flg_bb/hook_C_dom"/>
</dbReference>
<evidence type="ECO:0000259" key="5">
    <source>
        <dbReference type="Pfam" id="PF22692"/>
    </source>
</evidence>
<feature type="domain" description="Flagellar basal-body/hook protein C-terminal" evidence="4">
    <location>
        <begin position="222"/>
        <end position="267"/>
    </location>
</feature>
<keyword evidence="2" id="KW-0975">Bacterial flagellum</keyword>
<dbReference type="InterPro" id="IPR053967">
    <property type="entry name" value="LlgE_F_G-like_D1"/>
</dbReference>
<keyword evidence="6" id="KW-0966">Cell projection</keyword>
<dbReference type="Proteomes" id="UP001623591">
    <property type="component" value="Unassembled WGS sequence"/>
</dbReference>
<proteinExistence type="inferred from homology"/>
<sequence>MLRILWNSRSGMSAEQDKLDNISNNIANVNTEGYKKTDVSFRDLVYENLNRVGYPNSRESLNGTGVRTGVWSRDNTQGSLSQTDAKTDLAIDGQGYFMVQLPDKNADGTYKTAYTRAGSFNIDGEGNIVDKNGNKLIIDFNTNSQVDNHFTKDSFKVNEDGTVFNTVNGEEKAVGKISLYNVISGDSLISIGNNLYTVATKNINGVDVPVEKPYLVNDTTIRQGFLELSNVDLGKEMTDMIVAQRAFELNSKAMKTADEMWSITNNLRSK</sequence>
<name>A0ABW8T2K4_9CLOT</name>
<evidence type="ECO:0000313" key="6">
    <source>
        <dbReference type="EMBL" id="MFL0246759.1"/>
    </source>
</evidence>
<dbReference type="Pfam" id="PF06429">
    <property type="entry name" value="Flg_bbr_C"/>
    <property type="match status" value="1"/>
</dbReference>
<dbReference type="EMBL" id="JBJHZZ010000003">
    <property type="protein sequence ID" value="MFL0246759.1"/>
    <property type="molecule type" value="Genomic_DNA"/>
</dbReference>
<reference evidence="6 7" key="1">
    <citation type="submission" date="2024-11" db="EMBL/GenBank/DDBJ databases">
        <authorList>
            <person name="Heng Y.C."/>
            <person name="Lim A.C.H."/>
            <person name="Lee J.K.Y."/>
            <person name="Kittelmann S."/>
        </authorList>
    </citation>
    <scope>NUCLEOTIDE SEQUENCE [LARGE SCALE GENOMIC DNA]</scope>
    <source>
        <strain evidence="6 7">WILCCON 0185</strain>
    </source>
</reference>